<accession>A0A166MWI2</accession>
<keyword evidence="3" id="KW-0808">Transferase</keyword>
<evidence type="ECO:0000256" key="2">
    <source>
        <dbReference type="ARBA" id="ARBA00022527"/>
    </source>
</evidence>
<dbReference type="PANTHER" id="PTHR24346:SF82">
    <property type="entry name" value="KP78A-RELATED"/>
    <property type="match status" value="1"/>
</dbReference>
<dbReference type="Proteomes" id="UP000077266">
    <property type="component" value="Unassembled WGS sequence"/>
</dbReference>
<keyword evidence="6" id="KW-0067">ATP-binding</keyword>
<dbReference type="STRING" id="1314781.A0A166MWI2"/>
<reference evidence="8 9" key="1">
    <citation type="journal article" date="2016" name="Mol. Biol. Evol.">
        <title>Comparative Genomics of Early-Diverging Mushroom-Forming Fungi Provides Insights into the Origins of Lignocellulose Decay Capabilities.</title>
        <authorList>
            <person name="Nagy L.G."/>
            <person name="Riley R."/>
            <person name="Tritt A."/>
            <person name="Adam C."/>
            <person name="Daum C."/>
            <person name="Floudas D."/>
            <person name="Sun H."/>
            <person name="Yadav J.S."/>
            <person name="Pangilinan J."/>
            <person name="Larsson K.H."/>
            <person name="Matsuura K."/>
            <person name="Barry K."/>
            <person name="Labutti K."/>
            <person name="Kuo R."/>
            <person name="Ohm R.A."/>
            <person name="Bhattacharya S.S."/>
            <person name="Shirouzu T."/>
            <person name="Yoshinaga Y."/>
            <person name="Martin F.M."/>
            <person name="Grigoriev I.V."/>
            <person name="Hibbett D.S."/>
        </authorList>
    </citation>
    <scope>NUCLEOTIDE SEQUENCE [LARGE SCALE GENOMIC DNA]</scope>
    <source>
        <strain evidence="8 9">HHB12029</strain>
    </source>
</reference>
<feature type="domain" description="Protein kinase" evidence="7">
    <location>
        <begin position="1"/>
        <end position="169"/>
    </location>
</feature>
<dbReference type="OrthoDB" id="504170at2759"/>
<organism evidence="8 9">
    <name type="scientific">Exidia glandulosa HHB12029</name>
    <dbReference type="NCBI Taxonomy" id="1314781"/>
    <lineage>
        <taxon>Eukaryota</taxon>
        <taxon>Fungi</taxon>
        <taxon>Dikarya</taxon>
        <taxon>Basidiomycota</taxon>
        <taxon>Agaricomycotina</taxon>
        <taxon>Agaricomycetes</taxon>
        <taxon>Auriculariales</taxon>
        <taxon>Exidiaceae</taxon>
        <taxon>Exidia</taxon>
    </lineage>
</organism>
<dbReference type="PROSITE" id="PS50011">
    <property type="entry name" value="PROTEIN_KINASE_DOM"/>
    <property type="match status" value="1"/>
</dbReference>
<evidence type="ECO:0000313" key="8">
    <source>
        <dbReference type="EMBL" id="KZV78492.1"/>
    </source>
</evidence>
<keyword evidence="9" id="KW-1185">Reference proteome</keyword>
<keyword evidence="4" id="KW-0547">Nucleotide-binding</keyword>
<dbReference type="GO" id="GO:0005737">
    <property type="term" value="C:cytoplasm"/>
    <property type="evidence" value="ECO:0007669"/>
    <property type="project" value="TreeGrafter"/>
</dbReference>
<evidence type="ECO:0000313" key="9">
    <source>
        <dbReference type="Proteomes" id="UP000077266"/>
    </source>
</evidence>
<dbReference type="InterPro" id="IPR011009">
    <property type="entry name" value="Kinase-like_dom_sf"/>
</dbReference>
<evidence type="ECO:0000256" key="4">
    <source>
        <dbReference type="ARBA" id="ARBA00022741"/>
    </source>
</evidence>
<dbReference type="SUPFAM" id="SSF56112">
    <property type="entry name" value="Protein kinase-like (PK-like)"/>
    <property type="match status" value="1"/>
</dbReference>
<protein>
    <recommendedName>
        <fullName evidence="7">Protein kinase domain-containing protein</fullName>
    </recommendedName>
</protein>
<dbReference type="InterPro" id="IPR000719">
    <property type="entry name" value="Prot_kinase_dom"/>
</dbReference>
<dbReference type="PANTHER" id="PTHR24346">
    <property type="entry name" value="MAP/MICROTUBULE AFFINITY-REGULATING KINASE"/>
    <property type="match status" value="1"/>
</dbReference>
<dbReference type="GO" id="GO:0000226">
    <property type="term" value="P:microtubule cytoskeleton organization"/>
    <property type="evidence" value="ECO:0007669"/>
    <property type="project" value="TreeGrafter"/>
</dbReference>
<keyword evidence="5" id="KW-0418">Kinase</keyword>
<gene>
    <name evidence="8" type="ORF">EXIGLDRAFT_847483</name>
</gene>
<evidence type="ECO:0000256" key="3">
    <source>
        <dbReference type="ARBA" id="ARBA00022679"/>
    </source>
</evidence>
<dbReference type="GO" id="GO:0004674">
    <property type="term" value="F:protein serine/threonine kinase activity"/>
    <property type="evidence" value="ECO:0007669"/>
    <property type="project" value="UniProtKB-KW"/>
</dbReference>
<name>A0A166MWI2_EXIGL</name>
<evidence type="ECO:0000256" key="6">
    <source>
        <dbReference type="ARBA" id="ARBA00022840"/>
    </source>
</evidence>
<evidence type="ECO:0000256" key="1">
    <source>
        <dbReference type="ARBA" id="ARBA00010791"/>
    </source>
</evidence>
<dbReference type="Gene3D" id="1.10.510.10">
    <property type="entry name" value="Transferase(Phosphotransferase) domain 1"/>
    <property type="match status" value="1"/>
</dbReference>
<sequence length="178" mass="19620">MRTAACIEISSYNVLLDERCRVKLSDFGFTSEFERGSLLDTFCGTAGYASPEMLLGKKYHGQEVDNWADTVCAPNCVRVDPPNPPVSAYETVRCALHDCAEPGDLLHVEVCALYGPYHYTNLDTDDAEPSLLKALQDASPELQLLFPSLSRRIAAQCPLSTFSTRAPFLRARAALLRS</sequence>
<proteinExistence type="inferred from homology"/>
<dbReference type="InParanoid" id="A0A166MWI2"/>
<dbReference type="Pfam" id="PF00069">
    <property type="entry name" value="Pkinase"/>
    <property type="match status" value="1"/>
</dbReference>
<dbReference type="EMBL" id="KV426871">
    <property type="protein sequence ID" value="KZV78492.1"/>
    <property type="molecule type" value="Genomic_DNA"/>
</dbReference>
<dbReference type="GO" id="GO:0005524">
    <property type="term" value="F:ATP binding"/>
    <property type="evidence" value="ECO:0007669"/>
    <property type="project" value="UniProtKB-KW"/>
</dbReference>
<dbReference type="GO" id="GO:0035556">
    <property type="term" value="P:intracellular signal transduction"/>
    <property type="evidence" value="ECO:0007669"/>
    <property type="project" value="TreeGrafter"/>
</dbReference>
<evidence type="ECO:0000259" key="7">
    <source>
        <dbReference type="PROSITE" id="PS50011"/>
    </source>
</evidence>
<keyword evidence="2" id="KW-0723">Serine/threonine-protein kinase</keyword>
<dbReference type="AlphaFoldDB" id="A0A166MWI2"/>
<comment type="similarity">
    <text evidence="1">Belongs to the protein kinase superfamily. CAMK Ser/Thr protein kinase family. NIM1 subfamily.</text>
</comment>
<evidence type="ECO:0000256" key="5">
    <source>
        <dbReference type="ARBA" id="ARBA00022777"/>
    </source>
</evidence>